<dbReference type="OrthoDB" id="8149352at2"/>
<dbReference type="PANTHER" id="PTHR31303">
    <property type="entry name" value="CTP-DEPENDENT DIACYLGLYCEROL KINASE 1"/>
    <property type="match status" value="1"/>
</dbReference>
<feature type="transmembrane region" description="Helical" evidence="1">
    <location>
        <begin position="117"/>
        <end position="139"/>
    </location>
</feature>
<feature type="transmembrane region" description="Helical" evidence="1">
    <location>
        <begin position="6"/>
        <end position="27"/>
    </location>
</feature>
<feature type="transmembrane region" description="Helical" evidence="1">
    <location>
        <begin position="188"/>
        <end position="207"/>
    </location>
</feature>
<evidence type="ECO:0000313" key="2">
    <source>
        <dbReference type="EMBL" id="EFO80408.1"/>
    </source>
</evidence>
<feature type="transmembrane region" description="Helical" evidence="1">
    <location>
        <begin position="93"/>
        <end position="111"/>
    </location>
</feature>
<keyword evidence="3" id="KW-1185">Reference proteome</keyword>
<reference evidence="2 3" key="1">
    <citation type="journal article" date="2011" name="J. Bacteriol.">
        <title>Draft genome sequence of the anoxygenic filamentous phototrophic bacterium Oscillochloris trichoides subsp. DG-6.</title>
        <authorList>
            <person name="Kuznetsov B.B."/>
            <person name="Ivanovsky R.N."/>
            <person name="Keppen O.I."/>
            <person name="Sukhacheva M.V."/>
            <person name="Bumazhkin B.K."/>
            <person name="Patutina E.O."/>
            <person name="Beletsky A.V."/>
            <person name="Mardanov A.V."/>
            <person name="Baslerov R.V."/>
            <person name="Panteleeva A.N."/>
            <person name="Kolganova T.V."/>
            <person name="Ravin N.V."/>
            <person name="Skryabin K.G."/>
        </authorList>
    </citation>
    <scope>NUCLEOTIDE SEQUENCE [LARGE SCALE GENOMIC DNA]</scope>
    <source>
        <strain evidence="2 3">DG-6</strain>
    </source>
</reference>
<dbReference type="InterPro" id="IPR037997">
    <property type="entry name" value="Dgk1-like"/>
</dbReference>
<evidence type="ECO:0000313" key="3">
    <source>
        <dbReference type="Proteomes" id="UP000054010"/>
    </source>
</evidence>
<gene>
    <name evidence="2" type="ORF">OSCT_1767</name>
</gene>
<keyword evidence="1" id="KW-0472">Membrane</keyword>
<keyword evidence="1" id="KW-0812">Transmembrane</keyword>
<name>E1IEL6_9CHLR</name>
<dbReference type="EMBL" id="ADVR01000053">
    <property type="protein sequence ID" value="EFO80408.1"/>
    <property type="molecule type" value="Genomic_DNA"/>
</dbReference>
<dbReference type="AlphaFoldDB" id="E1IEL6"/>
<dbReference type="eggNOG" id="COG0170">
    <property type="taxonomic scope" value="Bacteria"/>
</dbReference>
<keyword evidence="1" id="KW-1133">Transmembrane helix</keyword>
<dbReference type="HOGENOM" id="CLU_058561_7_0_0"/>
<organism evidence="2 3">
    <name type="scientific">Oscillochloris trichoides DG-6</name>
    <dbReference type="NCBI Taxonomy" id="765420"/>
    <lineage>
        <taxon>Bacteria</taxon>
        <taxon>Bacillati</taxon>
        <taxon>Chloroflexota</taxon>
        <taxon>Chloroflexia</taxon>
        <taxon>Chloroflexales</taxon>
        <taxon>Chloroflexineae</taxon>
        <taxon>Oscillochloridaceae</taxon>
        <taxon>Oscillochloris</taxon>
    </lineage>
</organism>
<dbReference type="STRING" id="765420.OSCT_1767"/>
<keyword evidence="2" id="KW-0808">Transferase</keyword>
<dbReference type="GO" id="GO:0016779">
    <property type="term" value="F:nucleotidyltransferase activity"/>
    <property type="evidence" value="ECO:0007669"/>
    <property type="project" value="UniProtKB-KW"/>
</dbReference>
<keyword evidence="2" id="KW-0548">Nucleotidyltransferase</keyword>
<feature type="transmembrane region" description="Helical" evidence="1">
    <location>
        <begin position="62"/>
        <end position="81"/>
    </location>
</feature>
<proteinExistence type="predicted"/>
<dbReference type="GO" id="GO:0004143">
    <property type="term" value="F:ATP-dependent diacylglycerol kinase activity"/>
    <property type="evidence" value="ECO:0007669"/>
    <property type="project" value="InterPro"/>
</dbReference>
<protein>
    <submittedName>
        <fullName evidence="2">Phosphatidate cytidylyltransferase</fullName>
    </submittedName>
</protein>
<comment type="caution">
    <text evidence="2">The sequence shown here is derived from an EMBL/GenBank/DDBJ whole genome shotgun (WGS) entry which is preliminary data.</text>
</comment>
<dbReference type="Proteomes" id="UP000054010">
    <property type="component" value="Unassembled WGS sequence"/>
</dbReference>
<accession>E1IEL6</accession>
<sequence length="237" mass="25561">MTTRDVIGLVSTFGYAASLIVIAELIRRRRGYPQDFTRKFVHIGAGMSVFLVVGLFDTWYIGVLPFVTFIFLNYVFWRYKILDAVDASDSTPGTVYFALSISILFSLLWRPQLPTDLGYLAVAAAMAMTWGDALAAIIGKRIGKHRYTVVGGTRSYEGSLVMFLVSGTAMFLALLLIPGSFLSPMAQPLGLGLSLGAALVTAMVVTLAEGISPHGMDNISVPLLAGVSLYATVMLFG</sequence>
<feature type="transmembrane region" description="Helical" evidence="1">
    <location>
        <begin position="219"/>
        <end position="236"/>
    </location>
</feature>
<dbReference type="PANTHER" id="PTHR31303:SF1">
    <property type="entry name" value="CTP-DEPENDENT DIACYLGLYCEROL KINASE 1"/>
    <property type="match status" value="1"/>
</dbReference>
<evidence type="ECO:0000256" key="1">
    <source>
        <dbReference type="SAM" id="Phobius"/>
    </source>
</evidence>
<feature type="transmembrane region" description="Helical" evidence="1">
    <location>
        <begin position="160"/>
        <end position="182"/>
    </location>
</feature>